<proteinExistence type="predicted"/>
<accession>A0A4Q5ATN7</accession>
<gene>
    <name evidence="1" type="ORF">PG2001B_1527</name>
</gene>
<protein>
    <submittedName>
        <fullName evidence="1">Uncharacterized protein</fullName>
    </submittedName>
</protein>
<dbReference type="AlphaFoldDB" id="A0A4Q5ATN7"/>
<reference evidence="1 2" key="1">
    <citation type="submission" date="2018-12" db="EMBL/GenBank/DDBJ databases">
        <title>Unveiling genomic diversity among members of the Bifidobacterium pseudolongum species, a widely distributed gut commensal of the animal kingdom.</title>
        <authorList>
            <person name="Lugli G.A."/>
            <person name="Duranti S."/>
            <person name="Albert K."/>
            <person name="Mancabelli L."/>
            <person name="Napoli S."/>
            <person name="Viappiani A."/>
            <person name="Anzalone R."/>
            <person name="Longhi G."/>
            <person name="Milani C."/>
            <person name="Turroni F."/>
            <person name="Alessandri G."/>
            <person name="Sela D.A."/>
            <person name="Van Sinderen D."/>
            <person name="Ventura M."/>
        </authorList>
    </citation>
    <scope>NUCLEOTIDE SEQUENCE [LARGE SCALE GENOMIC DNA]</scope>
    <source>
        <strain evidence="1 2">2001B</strain>
    </source>
</reference>
<evidence type="ECO:0000313" key="1">
    <source>
        <dbReference type="EMBL" id="RYQ38197.1"/>
    </source>
</evidence>
<evidence type="ECO:0000313" key="2">
    <source>
        <dbReference type="Proteomes" id="UP000293208"/>
    </source>
</evidence>
<name>A0A4Q5ATN7_9BIFI</name>
<sequence length="35" mass="3883">MTGSRTCPFASALRTAPYLHMEGGTMLPALEEEWK</sequence>
<organism evidence="1 2">
    <name type="scientific">Bifidobacterium pseudolongum subsp. globosum</name>
    <dbReference type="NCBI Taxonomy" id="1690"/>
    <lineage>
        <taxon>Bacteria</taxon>
        <taxon>Bacillati</taxon>
        <taxon>Actinomycetota</taxon>
        <taxon>Actinomycetes</taxon>
        <taxon>Bifidobacteriales</taxon>
        <taxon>Bifidobacteriaceae</taxon>
        <taxon>Bifidobacterium</taxon>
    </lineage>
</organism>
<dbReference type="Proteomes" id="UP000293208">
    <property type="component" value="Unassembled WGS sequence"/>
</dbReference>
<comment type="caution">
    <text evidence="1">The sequence shown here is derived from an EMBL/GenBank/DDBJ whole genome shotgun (WGS) entry which is preliminary data.</text>
</comment>
<dbReference type="EMBL" id="RYUY01000008">
    <property type="protein sequence ID" value="RYQ38197.1"/>
    <property type="molecule type" value="Genomic_DNA"/>
</dbReference>